<feature type="transmembrane region" description="Helical" evidence="5">
    <location>
        <begin position="309"/>
        <end position="327"/>
    </location>
</feature>
<keyword evidence="2 5" id="KW-0812">Transmembrane</keyword>
<dbReference type="PANTHER" id="PTHR22550">
    <property type="entry name" value="SPORE GERMINATION PROTEIN"/>
    <property type="match status" value="1"/>
</dbReference>
<keyword evidence="4 5" id="KW-0472">Membrane</keyword>
<evidence type="ECO:0000256" key="3">
    <source>
        <dbReference type="ARBA" id="ARBA00022989"/>
    </source>
</evidence>
<dbReference type="InterPro" id="IPR002035">
    <property type="entry name" value="VWF_A"/>
</dbReference>
<dbReference type="InterPro" id="IPR036465">
    <property type="entry name" value="vWFA_dom_sf"/>
</dbReference>
<protein>
    <submittedName>
        <fullName evidence="7">von Willebrand factor A</fullName>
    </submittedName>
</protein>
<dbReference type="SMART" id="SM00327">
    <property type="entry name" value="VWA"/>
    <property type="match status" value="1"/>
</dbReference>
<proteinExistence type="predicted"/>
<evidence type="ECO:0000313" key="8">
    <source>
        <dbReference type="Proteomes" id="UP000031473"/>
    </source>
</evidence>
<evidence type="ECO:0000256" key="5">
    <source>
        <dbReference type="SAM" id="Phobius"/>
    </source>
</evidence>
<evidence type="ECO:0000256" key="2">
    <source>
        <dbReference type="ARBA" id="ARBA00022692"/>
    </source>
</evidence>
<sequence>MNWYLGNYWYLLLLLLLPLLGIIMVAYLKWKNRKKNAFAEARFQPDLFEKKSGFSKILPLLYLLATLFLILSIVDILSGSEEVKTKQKMNNVIFLLDVSNSMNAQDVEPNRLDEAKNIIINTMSKMRNDKVGIVVFAGEASSIMPLTTDFSAVETYIGGVEPNIVKKQGTDFLTGINTVAEKFKDIPKGSRKVVILSDGEDNEGNEKPAIKLANKEGITAITVGIGSEEGAPIPEYVFGQLMGYKTDQNGQTVISKRQDNALKNIASDTGGTYVDGNNLENATSQIIDGLSKTSTTSESVVKSQNAIHYYQYFLAVSLLLFLIIFLFNPKKEFNI</sequence>
<dbReference type="EMBL" id="JSYL01000004">
    <property type="protein sequence ID" value="KIA89062.1"/>
    <property type="molecule type" value="Genomic_DNA"/>
</dbReference>
<gene>
    <name evidence="7" type="ORF">OA86_08290</name>
</gene>
<keyword evidence="8" id="KW-1185">Reference proteome</keyword>
<organism evidence="7 8">
    <name type="scientific">Kaistella jeonii</name>
    <dbReference type="NCBI Taxonomy" id="266749"/>
    <lineage>
        <taxon>Bacteria</taxon>
        <taxon>Pseudomonadati</taxon>
        <taxon>Bacteroidota</taxon>
        <taxon>Flavobacteriia</taxon>
        <taxon>Flavobacteriales</taxon>
        <taxon>Weeksellaceae</taxon>
        <taxon>Chryseobacterium group</taxon>
        <taxon>Kaistella</taxon>
    </lineage>
</organism>
<evidence type="ECO:0000256" key="4">
    <source>
        <dbReference type="ARBA" id="ARBA00023136"/>
    </source>
</evidence>
<keyword evidence="3 5" id="KW-1133">Transmembrane helix</keyword>
<dbReference type="RefSeq" id="WP_039351613.1">
    <property type="nucleotide sequence ID" value="NZ_FOLA01000004.1"/>
</dbReference>
<accession>A0A0C1F794</accession>
<dbReference type="SUPFAM" id="SSF53300">
    <property type="entry name" value="vWA-like"/>
    <property type="match status" value="1"/>
</dbReference>
<dbReference type="Proteomes" id="UP000031473">
    <property type="component" value="Unassembled WGS sequence"/>
</dbReference>
<dbReference type="Gene3D" id="3.40.50.410">
    <property type="entry name" value="von Willebrand factor, type A domain"/>
    <property type="match status" value="1"/>
</dbReference>
<dbReference type="OrthoDB" id="6206554at2"/>
<evidence type="ECO:0000256" key="1">
    <source>
        <dbReference type="ARBA" id="ARBA00022475"/>
    </source>
</evidence>
<reference evidence="7 8" key="1">
    <citation type="submission" date="2014-10" db="EMBL/GenBank/DDBJ databases">
        <title>Kaistella jeonii genome.</title>
        <authorList>
            <person name="Clayton J.T."/>
            <person name="Newman J.D."/>
        </authorList>
    </citation>
    <scope>NUCLEOTIDE SEQUENCE [LARGE SCALE GENOMIC DNA]</scope>
    <source>
        <strain evidence="7 8">DSM 17048</strain>
    </source>
</reference>
<dbReference type="PROSITE" id="PS50234">
    <property type="entry name" value="VWFA"/>
    <property type="match status" value="1"/>
</dbReference>
<keyword evidence="1" id="KW-1003">Cell membrane</keyword>
<evidence type="ECO:0000313" key="7">
    <source>
        <dbReference type="EMBL" id="KIA89062.1"/>
    </source>
</evidence>
<dbReference type="InterPro" id="IPR050768">
    <property type="entry name" value="UPF0353/GerABKA_families"/>
</dbReference>
<comment type="caution">
    <text evidence="7">The sequence shown here is derived from an EMBL/GenBank/DDBJ whole genome shotgun (WGS) entry which is preliminary data.</text>
</comment>
<dbReference type="STRING" id="266749.SAMN05421876_104101"/>
<feature type="transmembrane region" description="Helical" evidence="5">
    <location>
        <begin position="6"/>
        <end position="28"/>
    </location>
</feature>
<name>A0A0C1F794_9FLAO</name>
<dbReference type="PANTHER" id="PTHR22550:SF5">
    <property type="entry name" value="LEUCINE ZIPPER PROTEIN 4"/>
    <property type="match status" value="1"/>
</dbReference>
<evidence type="ECO:0000259" key="6">
    <source>
        <dbReference type="PROSITE" id="PS50234"/>
    </source>
</evidence>
<dbReference type="Pfam" id="PF13519">
    <property type="entry name" value="VWA_2"/>
    <property type="match status" value="1"/>
</dbReference>
<dbReference type="AlphaFoldDB" id="A0A0C1F794"/>
<feature type="domain" description="VWFA" evidence="6">
    <location>
        <begin position="91"/>
        <end position="269"/>
    </location>
</feature>
<feature type="transmembrane region" description="Helical" evidence="5">
    <location>
        <begin position="60"/>
        <end position="79"/>
    </location>
</feature>